<organism evidence="2 3">
    <name type="scientific">Panicum hallii var. hallii</name>
    <dbReference type="NCBI Taxonomy" id="1504633"/>
    <lineage>
        <taxon>Eukaryota</taxon>
        <taxon>Viridiplantae</taxon>
        <taxon>Streptophyta</taxon>
        <taxon>Embryophyta</taxon>
        <taxon>Tracheophyta</taxon>
        <taxon>Spermatophyta</taxon>
        <taxon>Magnoliopsida</taxon>
        <taxon>Liliopsida</taxon>
        <taxon>Poales</taxon>
        <taxon>Poaceae</taxon>
        <taxon>PACMAD clade</taxon>
        <taxon>Panicoideae</taxon>
        <taxon>Panicodae</taxon>
        <taxon>Paniceae</taxon>
        <taxon>Panicinae</taxon>
        <taxon>Panicum</taxon>
        <taxon>Panicum sect. Panicum</taxon>
    </lineage>
</organism>
<keyword evidence="1" id="KW-0472">Membrane</keyword>
<sequence>MRRAMSVHRRRHPAPFPLLAASTQGKDKKAVGARPLCRSRTASPAASWTSSYSTPPCPCRRLRDANNLVDQQNELFQQCHRLAILRNLSCFNYRFCSNVLTLLTLVQSLWLLVLLLI</sequence>
<evidence type="ECO:0000313" key="2">
    <source>
        <dbReference type="EMBL" id="PUZ59520.1"/>
    </source>
</evidence>
<dbReference type="Proteomes" id="UP000244336">
    <property type="component" value="Chromosome 4"/>
</dbReference>
<keyword evidence="3" id="KW-1185">Reference proteome</keyword>
<gene>
    <name evidence="2" type="ORF">GQ55_4G048600</name>
</gene>
<reference evidence="2 3" key="1">
    <citation type="submission" date="2018-04" db="EMBL/GenBank/DDBJ databases">
        <title>WGS assembly of Panicum hallii var. hallii HAL2.</title>
        <authorList>
            <person name="Lovell J."/>
            <person name="Jenkins J."/>
            <person name="Lowry D."/>
            <person name="Mamidi S."/>
            <person name="Sreedasyam A."/>
            <person name="Weng X."/>
            <person name="Barry K."/>
            <person name="Bonette J."/>
            <person name="Campitelli B."/>
            <person name="Daum C."/>
            <person name="Gordon S."/>
            <person name="Gould B."/>
            <person name="Lipzen A."/>
            <person name="MacQueen A."/>
            <person name="Palacio-Mejia J."/>
            <person name="Plott C."/>
            <person name="Shakirov E."/>
            <person name="Shu S."/>
            <person name="Yoshinaga Y."/>
            <person name="Zane M."/>
            <person name="Rokhsar D."/>
            <person name="Grimwood J."/>
            <person name="Schmutz J."/>
            <person name="Juenger T."/>
        </authorList>
    </citation>
    <scope>NUCLEOTIDE SEQUENCE [LARGE SCALE GENOMIC DNA]</scope>
    <source>
        <strain evidence="3">cv. HAL2</strain>
    </source>
</reference>
<evidence type="ECO:0000313" key="3">
    <source>
        <dbReference type="Proteomes" id="UP000244336"/>
    </source>
</evidence>
<name>A0A2T7DVB5_9POAL</name>
<evidence type="ECO:0000256" key="1">
    <source>
        <dbReference type="SAM" id="Phobius"/>
    </source>
</evidence>
<keyword evidence="1" id="KW-1133">Transmembrane helix</keyword>
<protein>
    <submittedName>
        <fullName evidence="2">Uncharacterized protein</fullName>
    </submittedName>
</protein>
<dbReference type="AlphaFoldDB" id="A0A2T7DVB5"/>
<dbReference type="Gramene" id="PUZ59520">
    <property type="protein sequence ID" value="PUZ59520"/>
    <property type="gene ID" value="GQ55_4G048600"/>
</dbReference>
<feature type="transmembrane region" description="Helical" evidence="1">
    <location>
        <begin position="95"/>
        <end position="116"/>
    </location>
</feature>
<keyword evidence="1" id="KW-0812">Transmembrane</keyword>
<dbReference type="EMBL" id="CM009752">
    <property type="protein sequence ID" value="PUZ59520.1"/>
    <property type="molecule type" value="Genomic_DNA"/>
</dbReference>
<proteinExistence type="predicted"/>
<accession>A0A2T7DVB5</accession>